<dbReference type="EMBL" id="LCBB01000003">
    <property type="protein sequence ID" value="KKS03290.1"/>
    <property type="molecule type" value="Genomic_DNA"/>
</dbReference>
<dbReference type="Proteomes" id="UP000033947">
    <property type="component" value="Unassembled WGS sequence"/>
</dbReference>
<reference evidence="1 2" key="1">
    <citation type="journal article" date="2015" name="Nature">
        <title>rRNA introns, odd ribosomes, and small enigmatic genomes across a large radiation of phyla.</title>
        <authorList>
            <person name="Brown C.T."/>
            <person name="Hug L.A."/>
            <person name="Thomas B.C."/>
            <person name="Sharon I."/>
            <person name="Castelle C.J."/>
            <person name="Singh A."/>
            <person name="Wilkins M.J."/>
            <person name="Williams K.H."/>
            <person name="Banfield J.F."/>
        </authorList>
    </citation>
    <scope>NUCLEOTIDE SEQUENCE [LARGE SCALE GENOMIC DNA]</scope>
</reference>
<sequence>MKSKRGSTLHKPREQRTFGYDNLGVEIRVFKTAQNAGAANIAVPQTSKMLQRNSEEFGLVTVKLANNVYELEKFQTGFKNQGYSTNFVLMKGTYVLSYTSDIKKAVKFLKG</sequence>
<accession>A0A0G0VQT3</accession>
<proteinExistence type="predicted"/>
<evidence type="ECO:0000313" key="2">
    <source>
        <dbReference type="Proteomes" id="UP000033947"/>
    </source>
</evidence>
<organism evidence="1 2">
    <name type="scientific">candidate division WWE3 bacterium GW2011_GWC2_41_23</name>
    <dbReference type="NCBI Taxonomy" id="1619123"/>
    <lineage>
        <taxon>Bacteria</taxon>
        <taxon>Katanobacteria</taxon>
    </lineage>
</organism>
<evidence type="ECO:0000313" key="1">
    <source>
        <dbReference type="EMBL" id="KKS03290.1"/>
    </source>
</evidence>
<protein>
    <submittedName>
        <fullName evidence="1">Uncharacterized protein</fullName>
    </submittedName>
</protein>
<dbReference type="AlphaFoldDB" id="A0A0G0VQT3"/>
<name>A0A0G0VQT3_UNCKA</name>
<gene>
    <name evidence="1" type="ORF">UU55_C0003G0004</name>
</gene>
<comment type="caution">
    <text evidence="1">The sequence shown here is derived from an EMBL/GenBank/DDBJ whole genome shotgun (WGS) entry which is preliminary data.</text>
</comment>